<keyword evidence="13" id="KW-0407">Ion channel</keyword>
<feature type="compositionally biased region" description="Acidic residues" evidence="14">
    <location>
        <begin position="211"/>
        <end position="220"/>
    </location>
</feature>
<dbReference type="EMBL" id="CAJNJA010052731">
    <property type="protein sequence ID" value="CAE7847804.1"/>
    <property type="molecule type" value="Genomic_DNA"/>
</dbReference>
<evidence type="ECO:0000259" key="16">
    <source>
        <dbReference type="PROSITE" id="PS50222"/>
    </source>
</evidence>
<evidence type="ECO:0000256" key="12">
    <source>
        <dbReference type="ARBA" id="ARBA00023180"/>
    </source>
</evidence>
<keyword evidence="8" id="KW-0851">Voltage-gated channel</keyword>
<dbReference type="Gene3D" id="1.10.287.70">
    <property type="match status" value="1"/>
</dbReference>
<feature type="domain" description="EF-hand" evidence="16">
    <location>
        <begin position="594"/>
        <end position="629"/>
    </location>
</feature>
<dbReference type="PROSITE" id="PS50222">
    <property type="entry name" value="EF_HAND_2"/>
    <property type="match status" value="2"/>
</dbReference>
<feature type="transmembrane region" description="Helical" evidence="15">
    <location>
        <begin position="291"/>
        <end position="313"/>
    </location>
</feature>
<dbReference type="PROSITE" id="PS00018">
    <property type="entry name" value="EF_HAND_1"/>
    <property type="match status" value="2"/>
</dbReference>
<keyword evidence="12" id="KW-0325">Glycoprotein</keyword>
<proteinExistence type="predicted"/>
<dbReference type="GO" id="GO:0008331">
    <property type="term" value="F:high voltage-gated calcium channel activity"/>
    <property type="evidence" value="ECO:0007669"/>
    <property type="project" value="TreeGrafter"/>
</dbReference>
<dbReference type="GO" id="GO:0005891">
    <property type="term" value="C:voltage-gated calcium channel complex"/>
    <property type="evidence" value="ECO:0007669"/>
    <property type="project" value="TreeGrafter"/>
</dbReference>
<dbReference type="InterPro" id="IPR027359">
    <property type="entry name" value="Volt_channel_dom_sf"/>
</dbReference>
<keyword evidence="5" id="KW-0107">Calcium channel</keyword>
<dbReference type="AlphaFoldDB" id="A0A813A376"/>
<feature type="transmembrane region" description="Helical" evidence="15">
    <location>
        <begin position="505"/>
        <end position="529"/>
    </location>
</feature>
<feature type="region of interest" description="Disordered" evidence="14">
    <location>
        <begin position="38"/>
        <end position="132"/>
    </location>
</feature>
<evidence type="ECO:0000256" key="1">
    <source>
        <dbReference type="ARBA" id="ARBA00004141"/>
    </source>
</evidence>
<evidence type="ECO:0000256" key="6">
    <source>
        <dbReference type="ARBA" id="ARBA00022692"/>
    </source>
</evidence>
<name>A0A813A376_9DINO</name>
<feature type="transmembrane region" description="Helical" evidence="15">
    <location>
        <begin position="333"/>
        <end position="353"/>
    </location>
</feature>
<dbReference type="InterPro" id="IPR002048">
    <property type="entry name" value="EF_hand_dom"/>
</dbReference>
<dbReference type="Gene3D" id="1.10.238.10">
    <property type="entry name" value="EF-hand"/>
    <property type="match status" value="1"/>
</dbReference>
<evidence type="ECO:0000313" key="17">
    <source>
        <dbReference type="EMBL" id="CAE7847804.1"/>
    </source>
</evidence>
<keyword evidence="3" id="KW-0597">Phosphoprotein</keyword>
<keyword evidence="11 15" id="KW-0472">Membrane</keyword>
<dbReference type="Pfam" id="PF00520">
    <property type="entry name" value="Ion_trans"/>
    <property type="match status" value="1"/>
</dbReference>
<keyword evidence="10" id="KW-0406">Ion transport</keyword>
<dbReference type="PANTHER" id="PTHR45628:SF22">
    <property type="entry name" value="VOLTAGE-DEPENDENT T-TYPE CALCIUM CHANNEL SUBUNIT ALPHA"/>
    <property type="match status" value="1"/>
</dbReference>
<keyword evidence="18" id="KW-1185">Reference proteome</keyword>
<evidence type="ECO:0000256" key="4">
    <source>
        <dbReference type="ARBA" id="ARBA00022568"/>
    </source>
</evidence>
<accession>A0A813A376</accession>
<dbReference type="OrthoDB" id="431720at2759"/>
<evidence type="ECO:0000256" key="15">
    <source>
        <dbReference type="SAM" id="Phobius"/>
    </source>
</evidence>
<comment type="subcellular location">
    <subcellularLocation>
        <location evidence="1">Membrane</location>
        <topology evidence="1">Multi-pass membrane protein</topology>
    </subcellularLocation>
</comment>
<evidence type="ECO:0000256" key="2">
    <source>
        <dbReference type="ARBA" id="ARBA00022448"/>
    </source>
</evidence>
<evidence type="ECO:0000256" key="8">
    <source>
        <dbReference type="ARBA" id="ARBA00022882"/>
    </source>
</evidence>
<evidence type="ECO:0000256" key="5">
    <source>
        <dbReference type="ARBA" id="ARBA00022673"/>
    </source>
</evidence>
<keyword evidence="7" id="KW-0106">Calcium</keyword>
<dbReference type="GO" id="GO:0005509">
    <property type="term" value="F:calcium ion binding"/>
    <property type="evidence" value="ECO:0007669"/>
    <property type="project" value="InterPro"/>
</dbReference>
<keyword evidence="4" id="KW-0109">Calcium transport</keyword>
<dbReference type="Gene3D" id="1.20.120.350">
    <property type="entry name" value="Voltage-gated potassium channels. Chain C"/>
    <property type="match status" value="1"/>
</dbReference>
<feature type="domain" description="EF-hand" evidence="16">
    <location>
        <begin position="553"/>
        <end position="588"/>
    </location>
</feature>
<evidence type="ECO:0000256" key="9">
    <source>
        <dbReference type="ARBA" id="ARBA00022989"/>
    </source>
</evidence>
<feature type="compositionally biased region" description="Basic and acidic residues" evidence="14">
    <location>
        <begin position="62"/>
        <end position="94"/>
    </location>
</feature>
<gene>
    <name evidence="17" type="primary">CACNA1H</name>
    <name evidence="17" type="ORF">SNEC2469_LOCUS26161</name>
</gene>
<protein>
    <submittedName>
        <fullName evidence="17">CACNA1H protein</fullName>
    </submittedName>
</protein>
<sequence>MLYRNIGDDSVWAKAQLSQPTKAQLAAKAAAKAAKAVNARSRNLASGKPRSAQEILASFRNNWKDKVAEPEEPEDAKKPDPNPDQVKDKPEEAKSKKRDSKARDSSESSESAERKKRQRSRPPPPLTALVKLPSCARAMATAGLLAKLSEIQEQQTTSSSHIQLLRDQHREWQRSVDELLADIRSQAEGVPVSAPVVQEAPEKQKDTDPASNEDNEDGNDEPNRASISFTRRSMSTESLLRSRNTVAQNFPAGPLRKLVTEVLNDSKAAPKELSWLGRLRAKAALIVQSSWFEFGAGVIILLNLVTIGIEAQLSLHSGETYNGNFWPGGVERIFLAIYSIEALLRLVAGGFMIFLDLWFLLDVALVIVGLLALLIVPAVAGNSGDIDGFERLLVVRGLRLFRLVRAWRMLRHFKIVWRLIYGLMNAGQTIISTTMLIMVSLFIFACVAVEVIAKDEYLARAEATAEIVEKQFFGLNRAMVTLMQFVTLDNLSDVYYPLIMTRPWLCLYFFPILVFISIGLMNLVTAALVENAMQTAALEAEEERLKLKKRVRGALPSLIEIFHALDTDRSGLLTHEEVVNVPLDVLPPRVLDAIYVESMADIFDYLDVDGTGQLSQMEFVEGLLNLCLMDMPISTIQSLKLLQLIRGLLGKVDKEVTSLKAHVQAIGQTGHVELV</sequence>
<evidence type="ECO:0000313" key="18">
    <source>
        <dbReference type="Proteomes" id="UP000601435"/>
    </source>
</evidence>
<feature type="transmembrane region" description="Helical" evidence="15">
    <location>
        <begin position="430"/>
        <end position="453"/>
    </location>
</feature>
<dbReference type="InterPro" id="IPR018247">
    <property type="entry name" value="EF_Hand_1_Ca_BS"/>
</dbReference>
<keyword evidence="6 15" id="KW-0812">Transmembrane</keyword>
<evidence type="ECO:0000256" key="7">
    <source>
        <dbReference type="ARBA" id="ARBA00022837"/>
    </source>
</evidence>
<comment type="caution">
    <text evidence="17">The sequence shown here is derived from an EMBL/GenBank/DDBJ whole genome shotgun (WGS) entry which is preliminary data.</text>
</comment>
<dbReference type="GO" id="GO:0098703">
    <property type="term" value="P:calcium ion import across plasma membrane"/>
    <property type="evidence" value="ECO:0007669"/>
    <property type="project" value="TreeGrafter"/>
</dbReference>
<evidence type="ECO:0000256" key="14">
    <source>
        <dbReference type="SAM" id="MobiDB-lite"/>
    </source>
</evidence>
<dbReference type="InterPro" id="IPR011992">
    <property type="entry name" value="EF-hand-dom_pair"/>
</dbReference>
<evidence type="ECO:0000256" key="11">
    <source>
        <dbReference type="ARBA" id="ARBA00023136"/>
    </source>
</evidence>
<dbReference type="PANTHER" id="PTHR45628">
    <property type="entry name" value="VOLTAGE-DEPENDENT CALCIUM CHANNEL TYPE A SUBUNIT ALPHA-1"/>
    <property type="match status" value="1"/>
</dbReference>
<organism evidence="17 18">
    <name type="scientific">Symbiodinium necroappetens</name>
    <dbReference type="NCBI Taxonomy" id="1628268"/>
    <lineage>
        <taxon>Eukaryota</taxon>
        <taxon>Sar</taxon>
        <taxon>Alveolata</taxon>
        <taxon>Dinophyceae</taxon>
        <taxon>Suessiales</taxon>
        <taxon>Symbiodiniaceae</taxon>
        <taxon>Symbiodinium</taxon>
    </lineage>
</organism>
<keyword evidence="2" id="KW-0813">Transport</keyword>
<dbReference type="InterPro" id="IPR005821">
    <property type="entry name" value="Ion_trans_dom"/>
</dbReference>
<dbReference type="SUPFAM" id="SSF47473">
    <property type="entry name" value="EF-hand"/>
    <property type="match status" value="1"/>
</dbReference>
<dbReference type="SUPFAM" id="SSF81324">
    <property type="entry name" value="Voltage-gated potassium channels"/>
    <property type="match status" value="1"/>
</dbReference>
<evidence type="ECO:0000256" key="3">
    <source>
        <dbReference type="ARBA" id="ARBA00022553"/>
    </source>
</evidence>
<dbReference type="Proteomes" id="UP000601435">
    <property type="component" value="Unassembled WGS sequence"/>
</dbReference>
<feature type="transmembrane region" description="Helical" evidence="15">
    <location>
        <begin position="359"/>
        <end position="380"/>
    </location>
</feature>
<keyword evidence="9 15" id="KW-1133">Transmembrane helix</keyword>
<evidence type="ECO:0000256" key="10">
    <source>
        <dbReference type="ARBA" id="ARBA00023065"/>
    </source>
</evidence>
<dbReference type="InterPro" id="IPR050599">
    <property type="entry name" value="VDCC_alpha-1_subunit"/>
</dbReference>
<reference evidence="17" key="1">
    <citation type="submission" date="2021-02" db="EMBL/GenBank/DDBJ databases">
        <authorList>
            <person name="Dougan E. K."/>
            <person name="Rhodes N."/>
            <person name="Thang M."/>
            <person name="Chan C."/>
        </authorList>
    </citation>
    <scope>NUCLEOTIDE SEQUENCE</scope>
</reference>
<feature type="region of interest" description="Disordered" evidence="14">
    <location>
        <begin position="187"/>
        <end position="229"/>
    </location>
</feature>
<evidence type="ECO:0000256" key="13">
    <source>
        <dbReference type="ARBA" id="ARBA00023303"/>
    </source>
</evidence>